<accession>A0ACB5SQA4</accession>
<evidence type="ECO:0000313" key="1">
    <source>
        <dbReference type="EMBL" id="GME52026.1"/>
    </source>
</evidence>
<dbReference type="EMBL" id="BSXG01000182">
    <property type="protein sequence ID" value="GME52026.1"/>
    <property type="molecule type" value="Genomic_DNA"/>
</dbReference>
<keyword evidence="2" id="KW-1185">Reference proteome</keyword>
<proteinExistence type="predicted"/>
<organism evidence="1 2">
    <name type="scientific">Neofusicoccum parvum</name>
    <dbReference type="NCBI Taxonomy" id="310453"/>
    <lineage>
        <taxon>Eukaryota</taxon>
        <taxon>Fungi</taxon>
        <taxon>Dikarya</taxon>
        <taxon>Ascomycota</taxon>
        <taxon>Pezizomycotina</taxon>
        <taxon>Dothideomycetes</taxon>
        <taxon>Dothideomycetes incertae sedis</taxon>
        <taxon>Botryosphaeriales</taxon>
        <taxon>Botryosphaeriaceae</taxon>
        <taxon>Neofusicoccum</taxon>
    </lineage>
</organism>
<reference evidence="1" key="1">
    <citation type="submission" date="2024-09" db="EMBL/GenBank/DDBJ databases">
        <title>Draft Genome Sequences of Neofusicoccum parvum.</title>
        <authorList>
            <person name="Ashida A."/>
            <person name="Camagna M."/>
            <person name="Tanaka A."/>
            <person name="Takemoto D."/>
        </authorList>
    </citation>
    <scope>NUCLEOTIDE SEQUENCE</scope>
    <source>
        <strain evidence="1">PPO83</strain>
    </source>
</reference>
<comment type="caution">
    <text evidence="1">The sequence shown here is derived from an EMBL/GenBank/DDBJ whole genome shotgun (WGS) entry which is preliminary data.</text>
</comment>
<sequence>MKLSTAIFSAIGLLGGAAIATMSPANLQDTSNALARQAFDVKDLVVTISATQSAALMKDVFDEMDDLYETVLANIQLVIGSAALTEESQDVQLVYEAYSYLVQGMFELMDTLGSSATNFIAADEQNEFRVPASIREVGGVIDAWMFNMIGLFPSNTSYADEAANQKNQVDSHFRRSIAAYHLATAKTSNPYGNITNIVSLDGLTTNNSTEPGFLTTESSDDNGTSGNSGSSDTDGNPSSVGNANDGNSNGDGKSNNVGKSSNTDSPNNAGTSNEDGNSYNGRTSESDGTANDDETSQNVGTSKDSTISSSDDTRSQSIGTSSNTGTGNNPEECTQVEKKIITRTRK</sequence>
<dbReference type="Proteomes" id="UP001165186">
    <property type="component" value="Unassembled WGS sequence"/>
</dbReference>
<name>A0ACB5SQA4_9PEZI</name>
<gene>
    <name evidence="1" type="primary">g1965</name>
    <name evidence="1" type="ORF">NpPPO83_00001965</name>
</gene>
<evidence type="ECO:0000313" key="2">
    <source>
        <dbReference type="Proteomes" id="UP001165186"/>
    </source>
</evidence>
<protein>
    <submittedName>
        <fullName evidence="1">Uncharacterized protein LTHEOB_114</fullName>
    </submittedName>
</protein>